<dbReference type="GO" id="GO:0005524">
    <property type="term" value="F:ATP binding"/>
    <property type="evidence" value="ECO:0007669"/>
    <property type="project" value="UniProtKB-KW"/>
</dbReference>
<keyword evidence="3 5" id="KW-0067">ATP-binding</keyword>
<dbReference type="GO" id="GO:0140359">
    <property type="term" value="F:ABC-type transporter activity"/>
    <property type="evidence" value="ECO:0007669"/>
    <property type="project" value="InterPro"/>
</dbReference>
<dbReference type="InterPro" id="IPR027417">
    <property type="entry name" value="P-loop_NTPase"/>
</dbReference>
<dbReference type="GO" id="GO:0008643">
    <property type="term" value="P:carbohydrate transport"/>
    <property type="evidence" value="ECO:0007669"/>
    <property type="project" value="InterPro"/>
</dbReference>
<dbReference type="Gene3D" id="2.40.50.100">
    <property type="match status" value="1"/>
</dbReference>
<name>A0A7J3QEZ4_9CREN</name>
<dbReference type="InterPro" id="IPR017871">
    <property type="entry name" value="ABC_transporter-like_CS"/>
</dbReference>
<dbReference type="InterPro" id="IPR003439">
    <property type="entry name" value="ABC_transporter-like_ATP-bd"/>
</dbReference>
<dbReference type="EMBL" id="DTET01000208">
    <property type="protein sequence ID" value="HGV66970.1"/>
    <property type="molecule type" value="Genomic_DNA"/>
</dbReference>
<dbReference type="SMART" id="SM00382">
    <property type="entry name" value="AAA"/>
    <property type="match status" value="1"/>
</dbReference>
<protein>
    <submittedName>
        <fullName evidence="5">ABC transporter ATP-binding protein</fullName>
    </submittedName>
</protein>
<dbReference type="Pfam" id="PF17912">
    <property type="entry name" value="OB_MalK"/>
    <property type="match status" value="1"/>
</dbReference>
<dbReference type="Gene3D" id="3.40.50.300">
    <property type="entry name" value="P-loop containing nucleotide triphosphate hydrolases"/>
    <property type="match status" value="1"/>
</dbReference>
<dbReference type="SUPFAM" id="SSF52540">
    <property type="entry name" value="P-loop containing nucleoside triphosphate hydrolases"/>
    <property type="match status" value="1"/>
</dbReference>
<dbReference type="InterPro" id="IPR040582">
    <property type="entry name" value="OB_MalK-like"/>
</dbReference>
<accession>A0A7J3QEZ4</accession>
<feature type="domain" description="ABC transporter" evidence="4">
    <location>
        <begin position="4"/>
        <end position="238"/>
    </location>
</feature>
<keyword evidence="1" id="KW-0813">Transport</keyword>
<dbReference type="PANTHER" id="PTHR43875:SF4">
    <property type="entry name" value="GLUCOSE IMPORT ATP-BINDING PROTEIN GLCV"/>
    <property type="match status" value="1"/>
</dbReference>
<dbReference type="GO" id="GO:0016887">
    <property type="term" value="F:ATP hydrolysis activity"/>
    <property type="evidence" value="ECO:0007669"/>
    <property type="project" value="InterPro"/>
</dbReference>
<dbReference type="PROSITE" id="PS50893">
    <property type="entry name" value="ABC_TRANSPORTER_2"/>
    <property type="match status" value="1"/>
</dbReference>
<dbReference type="CDD" id="cd03301">
    <property type="entry name" value="ABC_MalK_N"/>
    <property type="match status" value="1"/>
</dbReference>
<evidence type="ECO:0000259" key="4">
    <source>
        <dbReference type="PROSITE" id="PS50893"/>
    </source>
</evidence>
<keyword evidence="2" id="KW-0547">Nucleotide-binding</keyword>
<dbReference type="InterPro" id="IPR012340">
    <property type="entry name" value="NA-bd_OB-fold"/>
</dbReference>
<dbReference type="Pfam" id="PF00005">
    <property type="entry name" value="ABC_tran"/>
    <property type="match status" value="1"/>
</dbReference>
<dbReference type="AlphaFoldDB" id="A0A7J3QEZ4"/>
<dbReference type="FunFam" id="3.40.50.300:FF:000042">
    <property type="entry name" value="Maltose/maltodextrin ABC transporter, ATP-binding protein"/>
    <property type="match status" value="1"/>
</dbReference>
<dbReference type="PANTHER" id="PTHR43875">
    <property type="entry name" value="MALTODEXTRIN IMPORT ATP-BINDING PROTEIN MSMX"/>
    <property type="match status" value="1"/>
</dbReference>
<dbReference type="SUPFAM" id="SSF50331">
    <property type="entry name" value="MOP-like"/>
    <property type="match status" value="1"/>
</dbReference>
<evidence type="ECO:0000256" key="1">
    <source>
        <dbReference type="ARBA" id="ARBA00022448"/>
    </source>
</evidence>
<dbReference type="InterPro" id="IPR047641">
    <property type="entry name" value="ABC_transpr_MalK/UgpC-like"/>
</dbReference>
<dbReference type="InterPro" id="IPR003593">
    <property type="entry name" value="AAA+_ATPase"/>
</dbReference>
<dbReference type="Gene3D" id="2.40.50.140">
    <property type="entry name" value="Nucleic acid-binding proteins"/>
    <property type="match status" value="1"/>
</dbReference>
<gene>
    <name evidence="5" type="ORF">ENV02_04055</name>
</gene>
<dbReference type="PROSITE" id="PS00211">
    <property type="entry name" value="ABC_TRANSPORTER_1"/>
    <property type="match status" value="1"/>
</dbReference>
<proteinExistence type="predicted"/>
<reference evidence="5" key="1">
    <citation type="journal article" date="2020" name="mSystems">
        <title>Genome- and Community-Level Interaction Insights into Carbon Utilization and Element Cycling Functions of Hydrothermarchaeota in Hydrothermal Sediment.</title>
        <authorList>
            <person name="Zhou Z."/>
            <person name="Liu Y."/>
            <person name="Xu W."/>
            <person name="Pan J."/>
            <person name="Luo Z.H."/>
            <person name="Li M."/>
        </authorList>
    </citation>
    <scope>NUCLEOTIDE SEQUENCE [LARGE SCALE GENOMIC DNA]</scope>
    <source>
        <strain evidence="5">SpSt-721</strain>
    </source>
</reference>
<dbReference type="GO" id="GO:0055052">
    <property type="term" value="C:ATP-binding cassette (ABC) transporter complex, substrate-binding subunit-containing"/>
    <property type="evidence" value="ECO:0007669"/>
    <property type="project" value="TreeGrafter"/>
</dbReference>
<dbReference type="InterPro" id="IPR015855">
    <property type="entry name" value="ABC_transpr_MalK-like"/>
</dbReference>
<evidence type="ECO:0000256" key="2">
    <source>
        <dbReference type="ARBA" id="ARBA00022741"/>
    </source>
</evidence>
<evidence type="ECO:0000256" key="3">
    <source>
        <dbReference type="ARBA" id="ARBA00022840"/>
    </source>
</evidence>
<sequence>MTRVFLDNVTKVFKTRRGIVEAVKNATFEIRSGEFFAILGPSGSGKSTILRMIAGLEIPTEGVIFIGDRNVTFLPPKERDVGMVFQSYAIYPHMKVFDNIAFPLKIRKLPIEEIRRRVTDVAKILGIAHLLDRMPSELSGGEMQRVALARALVREPKVLLLDEPLSNLDAQIRIAARAFLKRIQKELSITTVYVTHDQAEAMVLADKIAVLNHGEIQQIGTPFEIYYKSSNTFVATFIGSPPMNLITGSIIERGDKMIFDAGVFEVVIPDNIASLVKKNLKHSEAILGIRPEDINAVPYNENLNICGTVYVVEYLATHQWVTVAINDIYIKAYAPVELKIGIGDKICLSFNNNKIYLFDKKSQKSLMI</sequence>
<organism evidence="5">
    <name type="scientific">Ignisphaera aggregans</name>
    <dbReference type="NCBI Taxonomy" id="334771"/>
    <lineage>
        <taxon>Archaea</taxon>
        <taxon>Thermoproteota</taxon>
        <taxon>Thermoprotei</taxon>
        <taxon>Desulfurococcales</taxon>
        <taxon>Desulfurococcaceae</taxon>
        <taxon>Ignisphaera</taxon>
    </lineage>
</organism>
<comment type="caution">
    <text evidence="5">The sequence shown here is derived from an EMBL/GenBank/DDBJ whole genome shotgun (WGS) entry which is preliminary data.</text>
</comment>
<evidence type="ECO:0000313" key="5">
    <source>
        <dbReference type="EMBL" id="HGV66970.1"/>
    </source>
</evidence>
<dbReference type="InterPro" id="IPR008995">
    <property type="entry name" value="Mo/tungstate-bd_C_term_dom"/>
</dbReference>